<dbReference type="GO" id="GO:0045087">
    <property type="term" value="P:innate immune response"/>
    <property type="evidence" value="ECO:0007669"/>
    <property type="project" value="UniProtKB-KW"/>
</dbReference>
<dbReference type="OrthoDB" id="10043504at2759"/>
<dbReference type="STRING" id="28743.ENSCVAP00000009292"/>
<dbReference type="GeneID" id="107097115"/>
<sequence>MSSAQSLENKLEALQCNFTWNLDPGSHRLTVIQSIVEDIGTEEGNVWLGHIYNLRGFLQYKLGSSEEALKFFRRATETFQLLKNSDEGPWLMVNFGNLAWLHHLMGEDERSQDYLSKAEALMSKYPAPLKEELHPEVCAEKAWTLMRFDKEKAAELFQRAIEMQPIKEWQSSWAILKAEAHKRNMKDMTSDVFERMKSATEGDPENLYVAALYLEARAAKGEQIQNEAQALAERVLKRSPSSYNGMRPLLRLYRKYISKDAELELAEEALKRHPGSRYLKRFVASCLTIKILFSDYNPPDREINRAIKLQREVIDSYGESNPRDKINLAKLLAKAGKPEANKIYKELLDRKDLDLAKKQMLYNSYAKYSFFNKKDSRGSIKYHMMAAEIPIESKYRETSVTELKKTLYRIKDHEICERIKKLLTGLENQPETQNQ</sequence>
<dbReference type="Gene3D" id="1.25.40.10">
    <property type="entry name" value="Tetratricopeptide repeat domain"/>
    <property type="match status" value="3"/>
</dbReference>
<dbReference type="FunFam" id="1.25.40.10:FF:000036">
    <property type="entry name" value="interferon-induced protein with tetratricopeptide repeats 5"/>
    <property type="match status" value="1"/>
</dbReference>
<evidence type="ECO:0000256" key="3">
    <source>
        <dbReference type="ARBA" id="ARBA00022803"/>
    </source>
</evidence>
<dbReference type="SUPFAM" id="SSF48452">
    <property type="entry name" value="TPR-like"/>
    <property type="match status" value="1"/>
</dbReference>
<dbReference type="PANTHER" id="PTHR10271:SF14">
    <property type="entry name" value="INTERFERON-INDUCED PROTEIN WITH TETRATRICOPEPTIDE REPEATS-RELATED"/>
    <property type="match status" value="1"/>
</dbReference>
<reference evidence="6" key="2">
    <citation type="submission" date="2025-09" db="UniProtKB">
        <authorList>
            <consortium name="Ensembl"/>
        </authorList>
    </citation>
    <scope>IDENTIFICATION</scope>
</reference>
<dbReference type="OMA" id="ESTEYHM"/>
<keyword evidence="7" id="KW-1185">Reference proteome</keyword>
<evidence type="ECO:0000256" key="2">
    <source>
        <dbReference type="ARBA" id="ARBA00022737"/>
    </source>
</evidence>
<keyword evidence="2" id="KW-0677">Repeat</keyword>
<dbReference type="InterPro" id="IPR011990">
    <property type="entry name" value="TPR-like_helical_dom_sf"/>
</dbReference>
<dbReference type="RefSeq" id="XP_015249615.1">
    <property type="nucleotide sequence ID" value="XM_015394129.1"/>
</dbReference>
<evidence type="ECO:0000256" key="5">
    <source>
        <dbReference type="ARBA" id="ARBA00038336"/>
    </source>
</evidence>
<dbReference type="Ensembl" id="ENSCVAT00000000182.1">
    <property type="protein sequence ID" value="ENSCVAP00000009292.1"/>
    <property type="gene ID" value="ENSCVAG00000011227.1"/>
</dbReference>
<dbReference type="PANTHER" id="PTHR10271">
    <property type="entry name" value="INTERFERON-INDUCED PROTEIN WITH TETRATRICOPEPTIDE REPEATS"/>
    <property type="match status" value="1"/>
</dbReference>
<organism evidence="6 7">
    <name type="scientific">Cyprinodon variegatus</name>
    <name type="common">Sheepshead minnow</name>
    <dbReference type="NCBI Taxonomy" id="28743"/>
    <lineage>
        <taxon>Eukaryota</taxon>
        <taxon>Metazoa</taxon>
        <taxon>Chordata</taxon>
        <taxon>Craniata</taxon>
        <taxon>Vertebrata</taxon>
        <taxon>Euteleostomi</taxon>
        <taxon>Actinopterygii</taxon>
        <taxon>Neopterygii</taxon>
        <taxon>Teleostei</taxon>
        <taxon>Neoteleostei</taxon>
        <taxon>Acanthomorphata</taxon>
        <taxon>Ovalentaria</taxon>
        <taxon>Atherinomorphae</taxon>
        <taxon>Cyprinodontiformes</taxon>
        <taxon>Cyprinodontidae</taxon>
        <taxon>Cyprinodon</taxon>
    </lineage>
</organism>
<evidence type="ECO:0000313" key="6">
    <source>
        <dbReference type="Ensembl" id="ENSCVAP00000009292.1"/>
    </source>
</evidence>
<accession>A0A3Q2CUC9</accession>
<proteinExistence type="inferred from homology"/>
<name>A0A3Q2CUC9_CYPVA</name>
<dbReference type="Proteomes" id="UP000265020">
    <property type="component" value="Unassembled WGS sequence"/>
</dbReference>
<keyword evidence="4" id="KW-0391">Immunity</keyword>
<dbReference type="GeneTree" id="ENSGT00950000182946"/>
<evidence type="ECO:0000256" key="4">
    <source>
        <dbReference type="ARBA" id="ARBA00022859"/>
    </source>
</evidence>
<keyword evidence="1" id="KW-0399">Innate immunity</keyword>
<dbReference type="AlphaFoldDB" id="A0A3Q2CUC9"/>
<keyword evidence="3" id="KW-0802">TPR repeat</keyword>
<evidence type="ECO:0000313" key="7">
    <source>
        <dbReference type="Proteomes" id="UP000265020"/>
    </source>
</evidence>
<reference evidence="6" key="1">
    <citation type="submission" date="2025-08" db="UniProtKB">
        <authorList>
            <consortium name="Ensembl"/>
        </authorList>
    </citation>
    <scope>IDENTIFICATION</scope>
</reference>
<evidence type="ECO:0000256" key="1">
    <source>
        <dbReference type="ARBA" id="ARBA00022588"/>
    </source>
</evidence>
<dbReference type="KEGG" id="cvg:107097115"/>
<dbReference type="GO" id="GO:0051607">
    <property type="term" value="P:defense response to virus"/>
    <property type="evidence" value="ECO:0007669"/>
    <property type="project" value="TreeGrafter"/>
</dbReference>
<protein>
    <submittedName>
        <fullName evidence="6">Interferon-induced protein with tetratricopeptide repeats 2-like</fullName>
    </submittedName>
</protein>
<comment type="similarity">
    <text evidence="5">Belongs to the IFIT family.</text>
</comment>
<dbReference type="GO" id="GO:0005829">
    <property type="term" value="C:cytosol"/>
    <property type="evidence" value="ECO:0007669"/>
    <property type="project" value="TreeGrafter"/>
</dbReference>